<sequence length="145" mass="16557">MRLKKISEHFLYLFLRLRGIATQKCTPTTARVISEKASLTEVGVWPKLTERTEVVTTESPNSLERVHEEGALMMIFDMMINGLEGISTSIDEANNQDDQLYATNLVLTLYKQNMVNRTDRNSNNTSETPNSLERVHEEGVFDDDF</sequence>
<name>A0A8J2VSN9_9NEOP</name>
<comment type="caution">
    <text evidence="2">The sequence shown here is derived from an EMBL/GenBank/DDBJ whole genome shotgun (WGS) entry which is preliminary data.</text>
</comment>
<reference evidence="2" key="1">
    <citation type="submission" date="2021-09" db="EMBL/GenBank/DDBJ databases">
        <authorList>
            <person name="Martin H S."/>
        </authorList>
    </citation>
    <scope>NUCLEOTIDE SEQUENCE</scope>
</reference>
<evidence type="ECO:0000256" key="1">
    <source>
        <dbReference type="SAM" id="MobiDB-lite"/>
    </source>
</evidence>
<proteinExistence type="predicted"/>
<accession>A0A8J2VSN9</accession>
<feature type="compositionally biased region" description="Polar residues" evidence="1">
    <location>
        <begin position="117"/>
        <end position="131"/>
    </location>
</feature>
<evidence type="ECO:0000313" key="3">
    <source>
        <dbReference type="Proteomes" id="UP000789524"/>
    </source>
</evidence>
<organism evidence="2 3">
    <name type="scientific">Danaus chrysippus</name>
    <name type="common">African queen</name>
    <dbReference type="NCBI Taxonomy" id="151541"/>
    <lineage>
        <taxon>Eukaryota</taxon>
        <taxon>Metazoa</taxon>
        <taxon>Ecdysozoa</taxon>
        <taxon>Arthropoda</taxon>
        <taxon>Hexapoda</taxon>
        <taxon>Insecta</taxon>
        <taxon>Pterygota</taxon>
        <taxon>Neoptera</taxon>
        <taxon>Endopterygota</taxon>
        <taxon>Lepidoptera</taxon>
        <taxon>Glossata</taxon>
        <taxon>Ditrysia</taxon>
        <taxon>Papilionoidea</taxon>
        <taxon>Nymphalidae</taxon>
        <taxon>Danainae</taxon>
        <taxon>Danaini</taxon>
        <taxon>Danaina</taxon>
        <taxon>Danaus</taxon>
        <taxon>Anosia</taxon>
    </lineage>
</organism>
<keyword evidence="3" id="KW-1185">Reference proteome</keyword>
<feature type="region of interest" description="Disordered" evidence="1">
    <location>
        <begin position="117"/>
        <end position="145"/>
    </location>
</feature>
<dbReference type="Proteomes" id="UP000789524">
    <property type="component" value="Unassembled WGS sequence"/>
</dbReference>
<protein>
    <submittedName>
        <fullName evidence="2">(African queen) hypothetical protein</fullName>
    </submittedName>
</protein>
<dbReference type="EMBL" id="CAKASE010000056">
    <property type="protein sequence ID" value="CAG9566414.1"/>
    <property type="molecule type" value="Genomic_DNA"/>
</dbReference>
<evidence type="ECO:0000313" key="2">
    <source>
        <dbReference type="EMBL" id="CAG9566414.1"/>
    </source>
</evidence>
<gene>
    <name evidence="2" type="ORF">DCHRY22_LOCUS7057</name>
</gene>
<dbReference type="AlphaFoldDB" id="A0A8J2VSN9"/>